<keyword evidence="2" id="KW-1185">Reference proteome</keyword>
<evidence type="ECO:0000313" key="1">
    <source>
        <dbReference type="EMBL" id="KAK9882003.1"/>
    </source>
</evidence>
<proteinExistence type="predicted"/>
<comment type="caution">
    <text evidence="1">The sequence shown here is derived from an EMBL/GenBank/DDBJ whole genome shotgun (WGS) entry which is preliminary data.</text>
</comment>
<organism evidence="1 2">
    <name type="scientific">Henosepilachna vigintioctopunctata</name>
    <dbReference type="NCBI Taxonomy" id="420089"/>
    <lineage>
        <taxon>Eukaryota</taxon>
        <taxon>Metazoa</taxon>
        <taxon>Ecdysozoa</taxon>
        <taxon>Arthropoda</taxon>
        <taxon>Hexapoda</taxon>
        <taxon>Insecta</taxon>
        <taxon>Pterygota</taxon>
        <taxon>Neoptera</taxon>
        <taxon>Endopterygota</taxon>
        <taxon>Coleoptera</taxon>
        <taxon>Polyphaga</taxon>
        <taxon>Cucujiformia</taxon>
        <taxon>Coccinelloidea</taxon>
        <taxon>Coccinellidae</taxon>
        <taxon>Epilachninae</taxon>
        <taxon>Epilachnini</taxon>
        <taxon>Henosepilachna</taxon>
    </lineage>
</organism>
<reference evidence="1 2" key="1">
    <citation type="submission" date="2023-03" db="EMBL/GenBank/DDBJ databases">
        <title>Genome insight into feeding habits of ladybird beetles.</title>
        <authorList>
            <person name="Li H.-S."/>
            <person name="Huang Y.-H."/>
            <person name="Pang H."/>
        </authorList>
    </citation>
    <scope>NUCLEOTIDE SEQUENCE [LARGE SCALE GENOMIC DNA]</scope>
    <source>
        <strain evidence="1">SYSU_2023b</strain>
        <tissue evidence="1">Whole body</tissue>
    </source>
</reference>
<evidence type="ECO:0008006" key="3">
    <source>
        <dbReference type="Google" id="ProtNLM"/>
    </source>
</evidence>
<dbReference type="AlphaFoldDB" id="A0AAW1UNB1"/>
<dbReference type="Proteomes" id="UP001431783">
    <property type="component" value="Unassembled WGS sequence"/>
</dbReference>
<protein>
    <recommendedName>
        <fullName evidence="3">LAGLIDADG homing endonuclease</fullName>
    </recommendedName>
</protein>
<accession>A0AAW1UNB1</accession>
<evidence type="ECO:0000313" key="2">
    <source>
        <dbReference type="Proteomes" id="UP001431783"/>
    </source>
</evidence>
<sequence>MYRYSILPRKTIFPFTLCHSHEAKKMKCNPVLVWAEWLDKTFQPASIVGKSKRAPKCVSVLFYHNGRCKDVSPVHIIYNHGNLLDACVTVKYNGSCHIAKVYGNNSPKFKGFPTRFYVRLERTKSFVHIPLRRVFLNNDQAKMMLLEKRNNSNI</sequence>
<gene>
    <name evidence="1" type="ORF">WA026_018856</name>
</gene>
<dbReference type="EMBL" id="JARQZJ010000072">
    <property type="protein sequence ID" value="KAK9882003.1"/>
    <property type="molecule type" value="Genomic_DNA"/>
</dbReference>
<name>A0AAW1UNB1_9CUCU</name>